<evidence type="ECO:0000313" key="2">
    <source>
        <dbReference type="EMBL" id="SHN73328.1"/>
    </source>
</evidence>
<gene>
    <name evidence="2" type="ORF">SAMN05444170_2449</name>
</gene>
<feature type="region of interest" description="Disordered" evidence="1">
    <location>
        <begin position="105"/>
        <end position="131"/>
    </location>
</feature>
<evidence type="ECO:0000256" key="1">
    <source>
        <dbReference type="SAM" id="MobiDB-lite"/>
    </source>
</evidence>
<feature type="region of interest" description="Disordered" evidence="1">
    <location>
        <begin position="214"/>
        <end position="251"/>
    </location>
</feature>
<dbReference type="Proteomes" id="UP000184096">
    <property type="component" value="Chromosome I"/>
</dbReference>
<proteinExistence type="predicted"/>
<dbReference type="EMBL" id="LT670849">
    <property type="protein sequence ID" value="SHN73328.1"/>
    <property type="molecule type" value="Genomic_DNA"/>
</dbReference>
<dbReference type="RefSeq" id="WP_072818106.1">
    <property type="nucleotide sequence ID" value="NZ_LT670849.1"/>
</dbReference>
<dbReference type="OrthoDB" id="8213703at2"/>
<sequence length="265" mass="28329">MPTKDGLTNDHPLPLFLAEHAEEPEQWDIGSAWDRAVISSRILKTSILAVTATAIGVAVISVGNPVMLLANVKASLFDASALRPGTGQSAPTIQSTAGTQDLLPTARDEAPINPGANPESAPPSDGIATDTPTRNEIAAAFEPADQSRAEAGQPSADDLFKQFQAWAAQQDQRAQVSSAQPAQDASSQVVQNARQQVRPMQVHRQVRHVQNARAEIQSVQNPRKGARQEQNVRIQVPPVQDARVQGQSVQNAQAPSFLQSLGLRN</sequence>
<evidence type="ECO:0000313" key="3">
    <source>
        <dbReference type="Proteomes" id="UP000184096"/>
    </source>
</evidence>
<keyword evidence="3" id="KW-1185">Reference proteome</keyword>
<name>A0A1M7TRM5_9BRAD</name>
<accession>A0A1M7TRM5</accession>
<organism evidence="2 3">
    <name type="scientific">Bradyrhizobium erythrophlei</name>
    <dbReference type="NCBI Taxonomy" id="1437360"/>
    <lineage>
        <taxon>Bacteria</taxon>
        <taxon>Pseudomonadati</taxon>
        <taxon>Pseudomonadota</taxon>
        <taxon>Alphaproteobacteria</taxon>
        <taxon>Hyphomicrobiales</taxon>
        <taxon>Nitrobacteraceae</taxon>
        <taxon>Bradyrhizobium</taxon>
    </lineage>
</organism>
<reference evidence="3" key="1">
    <citation type="submission" date="2016-11" db="EMBL/GenBank/DDBJ databases">
        <authorList>
            <person name="Varghese N."/>
            <person name="Submissions S."/>
        </authorList>
    </citation>
    <scope>NUCLEOTIDE SEQUENCE [LARGE SCALE GENOMIC DNA]</scope>
    <source>
        <strain evidence="3">GAS401</strain>
    </source>
</reference>
<protein>
    <submittedName>
        <fullName evidence="2">Uncharacterized protein</fullName>
    </submittedName>
</protein>
<dbReference type="AlphaFoldDB" id="A0A1M7TRM5"/>